<accession>A0A1I4W678</accession>
<dbReference type="OrthoDB" id="679501at2"/>
<dbReference type="PROSITE" id="PS51257">
    <property type="entry name" value="PROKAR_LIPOPROTEIN"/>
    <property type="match status" value="1"/>
</dbReference>
<dbReference type="RefSeq" id="WP_091517407.1">
    <property type="nucleotide sequence ID" value="NZ_FOVI01000001.1"/>
</dbReference>
<dbReference type="EMBL" id="FOVI01000001">
    <property type="protein sequence ID" value="SFN09071.1"/>
    <property type="molecule type" value="Genomic_DNA"/>
</dbReference>
<protein>
    <submittedName>
        <fullName evidence="1">Gliding motility-associated lipoprotein GldD</fullName>
    </submittedName>
</protein>
<dbReference type="AlphaFoldDB" id="A0A1I4W678"/>
<organism evidence="1 2">
    <name type="scientific">Paenimyroides ummariense</name>
    <dbReference type="NCBI Taxonomy" id="913024"/>
    <lineage>
        <taxon>Bacteria</taxon>
        <taxon>Pseudomonadati</taxon>
        <taxon>Bacteroidota</taxon>
        <taxon>Flavobacteriia</taxon>
        <taxon>Flavobacteriales</taxon>
        <taxon>Flavobacteriaceae</taxon>
        <taxon>Paenimyroides</taxon>
    </lineage>
</organism>
<name>A0A1I4W678_9FLAO</name>
<reference evidence="2" key="1">
    <citation type="submission" date="2016-10" db="EMBL/GenBank/DDBJ databases">
        <authorList>
            <person name="Varghese N."/>
            <person name="Submissions S."/>
        </authorList>
    </citation>
    <scope>NUCLEOTIDE SEQUENCE [LARGE SCALE GENOMIC DNA]</scope>
    <source>
        <strain evidence="2">DS-12</strain>
    </source>
</reference>
<dbReference type="STRING" id="913024.SAMN05421741_10189"/>
<keyword evidence="1" id="KW-0449">Lipoprotein</keyword>
<gene>
    <name evidence="1" type="ORF">SAMN05421741_10189</name>
</gene>
<evidence type="ECO:0000313" key="2">
    <source>
        <dbReference type="Proteomes" id="UP000199036"/>
    </source>
</evidence>
<sequence length="188" mass="21708">MKTSKFLIPAIIALALTSCKENAIPKPDGYLSLEYPTAAYETYTEPGGKFKFNKNKWAVVKPDENFSFKIDYPKMKASIYMNYRPVNNNLNLLLKDAQKLTYNHTIKADDIQESIFEHPEKKAYGMFYKVIGDAATNVQFYVTDSTKNFVVGTLYFYSKPNFDSIYPATKYIEDDMKTLMESIEWTNK</sequence>
<evidence type="ECO:0000313" key="1">
    <source>
        <dbReference type="EMBL" id="SFN09071.1"/>
    </source>
</evidence>
<dbReference type="Pfam" id="PF25593">
    <property type="entry name" value="GldD_lipo"/>
    <property type="match status" value="1"/>
</dbReference>
<dbReference type="NCBIfam" id="TIGR03512">
    <property type="entry name" value="GldD_lipo"/>
    <property type="match status" value="1"/>
</dbReference>
<proteinExistence type="predicted"/>
<dbReference type="InterPro" id="IPR019850">
    <property type="entry name" value="GldD-like"/>
</dbReference>
<dbReference type="Proteomes" id="UP000199036">
    <property type="component" value="Unassembled WGS sequence"/>
</dbReference>
<keyword evidence="2" id="KW-1185">Reference proteome</keyword>